<keyword evidence="5" id="KW-0966">Cell projection</keyword>
<keyword evidence="4" id="KW-0206">Cytoskeleton</keyword>
<dbReference type="AlphaFoldDB" id="A0A8J2WX94"/>
<feature type="region of interest" description="Disordered" evidence="7">
    <location>
        <begin position="767"/>
        <end position="799"/>
    </location>
</feature>
<dbReference type="GO" id="GO:0036038">
    <property type="term" value="C:MKS complex"/>
    <property type="evidence" value="ECO:0007669"/>
    <property type="project" value="TreeGrafter"/>
</dbReference>
<evidence type="ECO:0000313" key="8">
    <source>
        <dbReference type="EMBL" id="CAH0365186.1"/>
    </source>
</evidence>
<dbReference type="PANTHER" id="PTHR12968">
    <property type="entry name" value="B9 DOMAIN-CONTAINING"/>
    <property type="match status" value="1"/>
</dbReference>
<feature type="coiled-coil region" evidence="6">
    <location>
        <begin position="670"/>
        <end position="697"/>
    </location>
</feature>
<feature type="region of interest" description="Disordered" evidence="7">
    <location>
        <begin position="720"/>
        <end position="753"/>
    </location>
</feature>
<dbReference type="PANTHER" id="PTHR12968:SF4">
    <property type="entry name" value="TECTONIC-LIKE COMPLEX MEMBER MKS1"/>
    <property type="match status" value="1"/>
</dbReference>
<gene>
    <name evidence="8" type="ORF">PECAL_1P16120</name>
</gene>
<sequence>MSGSYRVVDPLNRLRLRVRLRLIQDVRLAARDKQTQDDHDATGRVYTYELRWQERVPGPRHALGERSLAPTKKKKKGKDDGDDDAKEQVLEHLKERQHRVFAYAAAEGYTLTEERSLVRDATGAAAPLVPHALAASRAPLQHARKAGFGKSKERKKMTVADRRTGGDPGTCYYIMLGADVDVDAFEGCAKPEDSTDAARGFEGVLCKLEHFTNGRLEVTPAFAGPDPRFVGMVFDGSDGGDDKDDFYVGNGAPLLTSRIATPAGRVFEYVVENASAPTDEELVQLLEEELKEEVQRMEERRDRDPIIPPLVPPPPQCRGFGVSMELVSLVGFPPGVELYAEYEVHLPPGWRAETPRGDDHGRTWTENDEGGLCCAGTSQLARSVLRPCRAAHGSKRSAEDPSVARHARGPDAAEAVLAALGALLLVAALAAGPGYGVWPLAAGILVLASVGAAPSAQTSPHEACESVAHVGLPLDLYVVPPEDDCDAGDADGAAARPSLRVPRCYVAVFARRRFERHTVEGYGHFRLPAKPQPLSRERLQTWAPVGRIRDQLQDFFLGGAHRLKDLRYAAHPPDEWGAHPDRPPKDSGFLCKFGFMTRAAGCIDVRCGAVEARRRPAPVEVLSNDERRARYLGGRPAAARDRFAKLDAILADYRSRLKLGSDYSADDFDKDRDRSAADRAAELIRKLEAERARQRADRAPPKARAAAAVARAGAAAAAPTLERGQLAAPRSPADPVVSVENPEGDTILDYSKPGGVEVTAGTVTRHRSGETVIDFSRTGARAAAPDLLTGDGAEESKAP</sequence>
<evidence type="ECO:0000256" key="5">
    <source>
        <dbReference type="ARBA" id="ARBA00023273"/>
    </source>
</evidence>
<dbReference type="GO" id="GO:0060271">
    <property type="term" value="P:cilium assembly"/>
    <property type="evidence" value="ECO:0007669"/>
    <property type="project" value="TreeGrafter"/>
</dbReference>
<organism evidence="8 9">
    <name type="scientific">Pelagomonas calceolata</name>
    <dbReference type="NCBI Taxonomy" id="35677"/>
    <lineage>
        <taxon>Eukaryota</taxon>
        <taxon>Sar</taxon>
        <taxon>Stramenopiles</taxon>
        <taxon>Ochrophyta</taxon>
        <taxon>Pelagophyceae</taxon>
        <taxon>Pelagomonadales</taxon>
        <taxon>Pelagomonadaceae</taxon>
        <taxon>Pelagomonas</taxon>
    </lineage>
</organism>
<evidence type="ECO:0000256" key="7">
    <source>
        <dbReference type="SAM" id="MobiDB-lite"/>
    </source>
</evidence>
<proteinExistence type="predicted"/>
<feature type="compositionally biased region" description="Basic residues" evidence="7">
    <location>
        <begin position="143"/>
        <end position="155"/>
    </location>
</feature>
<dbReference type="Proteomes" id="UP000789595">
    <property type="component" value="Unassembled WGS sequence"/>
</dbReference>
<dbReference type="Pfam" id="PF07162">
    <property type="entry name" value="B9-C2"/>
    <property type="match status" value="1"/>
</dbReference>
<accession>A0A8J2WX94</accession>
<keyword evidence="6" id="KW-0175">Coiled coil</keyword>
<name>A0A8J2WX94_9STRA</name>
<protein>
    <submittedName>
        <fullName evidence="8">Uncharacterized protein</fullName>
    </submittedName>
</protein>
<dbReference type="EMBL" id="CAKKNE010000001">
    <property type="protein sequence ID" value="CAH0365186.1"/>
    <property type="molecule type" value="Genomic_DNA"/>
</dbReference>
<keyword evidence="3" id="KW-0970">Cilium biogenesis/degradation</keyword>
<dbReference type="InterPro" id="IPR010796">
    <property type="entry name" value="C2_B9-type_dom"/>
</dbReference>
<dbReference type="OrthoDB" id="10263520at2759"/>
<comment type="caution">
    <text evidence="8">The sequence shown here is derived from an EMBL/GenBank/DDBJ whole genome shotgun (WGS) entry which is preliminary data.</text>
</comment>
<keyword evidence="9" id="KW-1185">Reference proteome</keyword>
<evidence type="ECO:0000256" key="4">
    <source>
        <dbReference type="ARBA" id="ARBA00023212"/>
    </source>
</evidence>
<evidence type="ECO:0000256" key="6">
    <source>
        <dbReference type="SAM" id="Coils"/>
    </source>
</evidence>
<evidence type="ECO:0000256" key="2">
    <source>
        <dbReference type="ARBA" id="ARBA00022490"/>
    </source>
</evidence>
<keyword evidence="2" id="KW-0963">Cytoplasm</keyword>
<evidence type="ECO:0000313" key="9">
    <source>
        <dbReference type="Proteomes" id="UP000789595"/>
    </source>
</evidence>
<reference evidence="8" key="1">
    <citation type="submission" date="2021-11" db="EMBL/GenBank/DDBJ databases">
        <authorList>
            <consortium name="Genoscope - CEA"/>
            <person name="William W."/>
        </authorList>
    </citation>
    <scope>NUCLEOTIDE SEQUENCE</scope>
</reference>
<comment type="subcellular location">
    <subcellularLocation>
        <location evidence="1">Cytoplasm</location>
        <location evidence="1">Cytoskeleton</location>
        <location evidence="1">Cilium basal body</location>
    </subcellularLocation>
</comment>
<feature type="region of interest" description="Disordered" evidence="7">
    <location>
        <begin position="57"/>
        <end position="85"/>
    </location>
</feature>
<feature type="region of interest" description="Disordered" evidence="7">
    <location>
        <begin position="143"/>
        <end position="162"/>
    </location>
</feature>
<evidence type="ECO:0000256" key="1">
    <source>
        <dbReference type="ARBA" id="ARBA00004120"/>
    </source>
</evidence>
<evidence type="ECO:0000256" key="3">
    <source>
        <dbReference type="ARBA" id="ARBA00022794"/>
    </source>
</evidence>